<accession>A0AAQ4FFK4</accession>
<feature type="domain" description="AAA+ ATPase" evidence="12">
    <location>
        <begin position="14"/>
        <end position="152"/>
    </location>
</feature>
<dbReference type="EMBL" id="JARKHS020003546">
    <property type="protein sequence ID" value="KAK8785451.1"/>
    <property type="molecule type" value="Genomic_DNA"/>
</dbReference>
<dbReference type="GO" id="GO:0005524">
    <property type="term" value="F:ATP binding"/>
    <property type="evidence" value="ECO:0007669"/>
    <property type="project" value="UniProtKB-KW"/>
</dbReference>
<keyword evidence="3" id="KW-0962">Peroxisome biogenesis</keyword>
<dbReference type="InterPro" id="IPR050168">
    <property type="entry name" value="AAA_ATPase_domain"/>
</dbReference>
<evidence type="ECO:0000256" key="11">
    <source>
        <dbReference type="RuleBase" id="RU003651"/>
    </source>
</evidence>
<keyword evidence="6 11" id="KW-0067">ATP-binding</keyword>
<dbReference type="SUPFAM" id="SSF52540">
    <property type="entry name" value="P-loop containing nucleoside triphosphate hydrolases"/>
    <property type="match status" value="1"/>
</dbReference>
<comment type="catalytic activity">
    <reaction evidence="10">
        <text>ATP + H2O = ADP + phosphate + H(+)</text>
        <dbReference type="Rhea" id="RHEA:13065"/>
        <dbReference type="ChEBI" id="CHEBI:15377"/>
        <dbReference type="ChEBI" id="CHEBI:15378"/>
        <dbReference type="ChEBI" id="CHEBI:30616"/>
        <dbReference type="ChEBI" id="CHEBI:43474"/>
        <dbReference type="ChEBI" id="CHEBI:456216"/>
    </reaction>
    <physiologicalReaction direction="left-to-right" evidence="10">
        <dbReference type="Rhea" id="RHEA:13066"/>
    </physiologicalReaction>
</comment>
<dbReference type="PROSITE" id="PS00674">
    <property type="entry name" value="AAA"/>
    <property type="match status" value="1"/>
</dbReference>
<evidence type="ECO:0000256" key="8">
    <source>
        <dbReference type="ARBA" id="ARBA00034811"/>
    </source>
</evidence>
<evidence type="ECO:0000256" key="7">
    <source>
        <dbReference type="ARBA" id="ARBA00023136"/>
    </source>
</evidence>
<dbReference type="InterPro" id="IPR003959">
    <property type="entry name" value="ATPase_AAA_core"/>
</dbReference>
<dbReference type="FunFam" id="1.10.8.60:FF:000039">
    <property type="entry name" value="peroxisome biogenesis factor 6"/>
    <property type="match status" value="1"/>
</dbReference>
<evidence type="ECO:0000256" key="10">
    <source>
        <dbReference type="ARBA" id="ARBA00048778"/>
    </source>
</evidence>
<reference evidence="13 14" key="1">
    <citation type="journal article" date="2023" name="Arcadia Sci">
        <title>De novo assembly of a long-read Amblyomma americanum tick genome.</title>
        <authorList>
            <person name="Chou S."/>
            <person name="Poskanzer K.E."/>
            <person name="Rollins M."/>
            <person name="Thuy-Boun P.S."/>
        </authorList>
    </citation>
    <scope>NUCLEOTIDE SEQUENCE [LARGE SCALE GENOMIC DNA]</scope>
    <source>
        <strain evidence="13">F_SG_1</strain>
        <tissue evidence="13">Salivary glands</tissue>
    </source>
</reference>
<evidence type="ECO:0000259" key="12">
    <source>
        <dbReference type="SMART" id="SM00382"/>
    </source>
</evidence>
<evidence type="ECO:0000313" key="14">
    <source>
        <dbReference type="Proteomes" id="UP001321473"/>
    </source>
</evidence>
<keyword evidence="7" id="KW-0472">Membrane</keyword>
<dbReference type="Gene3D" id="3.40.50.300">
    <property type="entry name" value="P-loop containing nucleotide triphosphate hydrolases"/>
    <property type="match status" value="1"/>
</dbReference>
<keyword evidence="5" id="KW-0378">Hydrolase</keyword>
<evidence type="ECO:0000256" key="2">
    <source>
        <dbReference type="ARBA" id="ARBA00006914"/>
    </source>
</evidence>
<dbReference type="InterPro" id="IPR027417">
    <property type="entry name" value="P-loop_NTPase"/>
</dbReference>
<evidence type="ECO:0000256" key="3">
    <source>
        <dbReference type="ARBA" id="ARBA00022593"/>
    </source>
</evidence>
<evidence type="ECO:0000256" key="1">
    <source>
        <dbReference type="ARBA" id="ARBA00004370"/>
    </source>
</evidence>
<dbReference type="FunFam" id="3.40.50.300:FF:000109">
    <property type="entry name" value="Peroxisomal biogenesis factor 6"/>
    <property type="match status" value="1"/>
</dbReference>
<dbReference type="InterPro" id="IPR003593">
    <property type="entry name" value="AAA+_ATPase"/>
</dbReference>
<proteinExistence type="inferred from homology"/>
<evidence type="ECO:0000256" key="4">
    <source>
        <dbReference type="ARBA" id="ARBA00022741"/>
    </source>
</evidence>
<dbReference type="GO" id="GO:0016558">
    <property type="term" value="P:protein import into peroxisome matrix"/>
    <property type="evidence" value="ECO:0007669"/>
    <property type="project" value="TreeGrafter"/>
</dbReference>
<evidence type="ECO:0000256" key="9">
    <source>
        <dbReference type="ARBA" id="ARBA00034920"/>
    </source>
</evidence>
<evidence type="ECO:0000256" key="5">
    <source>
        <dbReference type="ARBA" id="ARBA00022801"/>
    </source>
</evidence>
<comment type="similarity">
    <text evidence="2 11">Belongs to the AAA ATPase family.</text>
</comment>
<evidence type="ECO:0000313" key="13">
    <source>
        <dbReference type="EMBL" id="KAK8785451.1"/>
    </source>
</evidence>
<dbReference type="GO" id="GO:0016887">
    <property type="term" value="F:ATP hydrolysis activity"/>
    <property type="evidence" value="ECO:0007669"/>
    <property type="project" value="InterPro"/>
</dbReference>
<keyword evidence="14" id="KW-1185">Reference proteome</keyword>
<evidence type="ECO:0000256" key="6">
    <source>
        <dbReference type="ARBA" id="ARBA00022840"/>
    </source>
</evidence>
<dbReference type="GO" id="GO:0005829">
    <property type="term" value="C:cytosol"/>
    <property type="evidence" value="ECO:0007669"/>
    <property type="project" value="TreeGrafter"/>
</dbReference>
<dbReference type="SMART" id="SM00382">
    <property type="entry name" value="AAA"/>
    <property type="match status" value="1"/>
</dbReference>
<comment type="caution">
    <text evidence="13">The sequence shown here is derived from an EMBL/GenBank/DDBJ whole genome shotgun (WGS) entry which is preliminary data.</text>
</comment>
<dbReference type="PANTHER" id="PTHR23077:SF9">
    <property type="entry name" value="PEROXISOMAL ATPASE PEX6"/>
    <property type="match status" value="1"/>
</dbReference>
<dbReference type="GO" id="GO:0005778">
    <property type="term" value="C:peroxisomal membrane"/>
    <property type="evidence" value="ECO:0007669"/>
    <property type="project" value="TreeGrafter"/>
</dbReference>
<comment type="subcellular location">
    <subcellularLocation>
        <location evidence="1">Membrane</location>
    </subcellularLocation>
</comment>
<organism evidence="13 14">
    <name type="scientific">Amblyomma americanum</name>
    <name type="common">Lone star tick</name>
    <dbReference type="NCBI Taxonomy" id="6943"/>
    <lineage>
        <taxon>Eukaryota</taxon>
        <taxon>Metazoa</taxon>
        <taxon>Ecdysozoa</taxon>
        <taxon>Arthropoda</taxon>
        <taxon>Chelicerata</taxon>
        <taxon>Arachnida</taxon>
        <taxon>Acari</taxon>
        <taxon>Parasitiformes</taxon>
        <taxon>Ixodida</taxon>
        <taxon>Ixodoidea</taxon>
        <taxon>Ixodidae</taxon>
        <taxon>Amblyomminae</taxon>
        <taxon>Amblyomma</taxon>
    </lineage>
</organism>
<sequence length="266" mass="28797">MFGGRCLPQWPWCGDAGVLLYGPPGTGKTLLAKAVATECALSFLSVKGPELINMYVGQSEENVRAVFARARSAAPCVIFFDELDSLAPNRGRSGDSGGVMDRVVSQLLAEMDGLNKSADVFVIGATNRPDLLDPAILRPGRFDQLLYVGIPSDKDSQLKILKALTRKFRLAERLDLASVVEECPPNLTGADFYSLCSAAVVRATRRHIDQLEQGVIPMDDHNVLVTLEDFQAALKELVPSVSPSELARYQDIQQKLAGPKPVAVTT</sequence>
<dbReference type="AlphaFoldDB" id="A0AAQ4FFK4"/>
<dbReference type="Proteomes" id="UP001321473">
    <property type="component" value="Unassembled WGS sequence"/>
</dbReference>
<name>A0AAQ4FFK4_AMBAM</name>
<keyword evidence="4 11" id="KW-0547">Nucleotide-binding</keyword>
<protein>
    <recommendedName>
        <fullName evidence="8">Peroxisomal ATPase PEX6</fullName>
    </recommendedName>
    <alternativeName>
        <fullName evidence="9">Peroxin-6</fullName>
    </alternativeName>
</protein>
<dbReference type="InterPro" id="IPR003960">
    <property type="entry name" value="ATPase_AAA_CS"/>
</dbReference>
<dbReference type="PANTHER" id="PTHR23077">
    <property type="entry name" value="AAA-FAMILY ATPASE"/>
    <property type="match status" value="1"/>
</dbReference>
<gene>
    <name evidence="13" type="ORF">V5799_008184</name>
</gene>
<dbReference type="Pfam" id="PF00004">
    <property type="entry name" value="AAA"/>
    <property type="match status" value="1"/>
</dbReference>
<dbReference type="Gene3D" id="1.10.8.60">
    <property type="match status" value="1"/>
</dbReference>